<reference evidence="1" key="1">
    <citation type="thesis" date="2021" institute="BYU ScholarsArchive" country="Provo, UT, USA">
        <title>Applications of and Algorithms for Genome Assembly and Genomic Analyses with an Emphasis on Marine Teleosts.</title>
        <authorList>
            <person name="Pickett B.D."/>
        </authorList>
    </citation>
    <scope>NUCLEOTIDE SEQUENCE</scope>
    <source>
        <strain evidence="1">HI-2016</strain>
    </source>
</reference>
<evidence type="ECO:0000313" key="2">
    <source>
        <dbReference type="Proteomes" id="UP000824540"/>
    </source>
</evidence>
<protein>
    <submittedName>
        <fullName evidence="1">Uncharacterized protein</fullName>
    </submittedName>
</protein>
<accession>A0A8T2P9M4</accession>
<evidence type="ECO:0000313" key="1">
    <source>
        <dbReference type="EMBL" id="KAG9348640.1"/>
    </source>
</evidence>
<dbReference type="AlphaFoldDB" id="A0A8T2P9M4"/>
<organism evidence="1 2">
    <name type="scientific">Albula glossodonta</name>
    <name type="common">roundjaw bonefish</name>
    <dbReference type="NCBI Taxonomy" id="121402"/>
    <lineage>
        <taxon>Eukaryota</taxon>
        <taxon>Metazoa</taxon>
        <taxon>Chordata</taxon>
        <taxon>Craniata</taxon>
        <taxon>Vertebrata</taxon>
        <taxon>Euteleostomi</taxon>
        <taxon>Actinopterygii</taxon>
        <taxon>Neopterygii</taxon>
        <taxon>Teleostei</taxon>
        <taxon>Albuliformes</taxon>
        <taxon>Albulidae</taxon>
        <taxon>Albula</taxon>
    </lineage>
</organism>
<dbReference type="OrthoDB" id="8899323at2759"/>
<sequence>MQIAAKVAAPLARTNEIVILSGEGSRVTREVNHLLAELPVSVNALTGVDLSKIPLLQKIGSAQA</sequence>
<name>A0A8T2P9M4_9TELE</name>
<gene>
    <name evidence="1" type="ORF">JZ751_002380</name>
</gene>
<dbReference type="EMBL" id="JAFBMS010000011">
    <property type="protein sequence ID" value="KAG9348640.1"/>
    <property type="molecule type" value="Genomic_DNA"/>
</dbReference>
<proteinExistence type="predicted"/>
<dbReference type="Proteomes" id="UP000824540">
    <property type="component" value="Unassembled WGS sequence"/>
</dbReference>
<keyword evidence="2" id="KW-1185">Reference proteome</keyword>
<comment type="caution">
    <text evidence="1">The sequence shown here is derived from an EMBL/GenBank/DDBJ whole genome shotgun (WGS) entry which is preliminary data.</text>
</comment>